<keyword evidence="6" id="KW-0808">Transferase</keyword>
<evidence type="ECO:0000256" key="10">
    <source>
        <dbReference type="ARBA" id="ARBA00048109"/>
    </source>
</evidence>
<dbReference type="UniPathway" id="UPA00282"/>
<evidence type="ECO:0000256" key="7">
    <source>
        <dbReference type="ARBA" id="ARBA00022798"/>
    </source>
</evidence>
<evidence type="ECO:0000259" key="12">
    <source>
        <dbReference type="Pfam" id="PF06974"/>
    </source>
</evidence>
<keyword evidence="8" id="KW-0443">Lipid metabolism</keyword>
<dbReference type="Pfam" id="PF06974">
    <property type="entry name" value="WS_DGAT_C"/>
    <property type="match status" value="1"/>
</dbReference>
<evidence type="ECO:0000256" key="8">
    <source>
        <dbReference type="ARBA" id="ARBA00023098"/>
    </source>
</evidence>
<dbReference type="Proteomes" id="UP000323876">
    <property type="component" value="Unassembled WGS sequence"/>
</dbReference>
<evidence type="ECO:0000313" key="14">
    <source>
        <dbReference type="Proteomes" id="UP000323876"/>
    </source>
</evidence>
<dbReference type="EMBL" id="VXLC01000006">
    <property type="protein sequence ID" value="KAA8887657.1"/>
    <property type="molecule type" value="Genomic_DNA"/>
</dbReference>
<sequence>MSSVVADQISDRYLPLAPLQRAFLAYEASHPPMSFAIGGVLLLEGAPPSIDEVRELCRRKLPLLPQLGCRLSEGPLGQAVWVPQDEVDLTVLVTERRTGPGGLQGAVDELIRRPFDHAQPLWRVLLVSGYAPGEFALIYAGHHALHDGMSVATTIMSTFADPNGHDYQPRIPSAAAKKGARSTVMRTVARTVRGCFPLARPLPRSKVFGERTIHWGQIDLDHLREIAHRHDTTANTVYLAAVTHVLRQWPESPWHALRGTGSPVWAIMPLSIGGDKGKLSQRAVGFRLPLPCDDPDPLARLTALDAKLSREILGAQRSTAQSMIAGMPYRLFLPWAYHHFSDRYAHLTATNVPGCTDEASVLGRPIVGTVPIGFLPARHRLGIAMTSYRDRAVVSFLTDARLPGAAALPDMWLDAVAELR</sequence>
<comment type="pathway">
    <text evidence="2">Lipid metabolism.</text>
</comment>
<proteinExistence type="inferred from homology"/>
<keyword evidence="14" id="KW-1185">Reference proteome</keyword>
<keyword evidence="9" id="KW-0012">Acyltransferase</keyword>
<dbReference type="SUPFAM" id="SSF52777">
    <property type="entry name" value="CoA-dependent acyltransferases"/>
    <property type="match status" value="1"/>
</dbReference>
<evidence type="ECO:0000256" key="2">
    <source>
        <dbReference type="ARBA" id="ARBA00005189"/>
    </source>
</evidence>
<dbReference type="InterPro" id="IPR045034">
    <property type="entry name" value="O-acyltransferase_WSD1-like"/>
</dbReference>
<evidence type="ECO:0000256" key="1">
    <source>
        <dbReference type="ARBA" id="ARBA00004771"/>
    </source>
</evidence>
<dbReference type="GO" id="GO:0001666">
    <property type="term" value="P:response to hypoxia"/>
    <property type="evidence" value="ECO:0007669"/>
    <property type="project" value="TreeGrafter"/>
</dbReference>
<reference evidence="13 14" key="1">
    <citation type="submission" date="2019-09" db="EMBL/GenBank/DDBJ databases">
        <authorList>
            <person name="Wang X."/>
        </authorList>
    </citation>
    <scope>NUCLEOTIDE SEQUENCE [LARGE SCALE GENOMIC DNA]</scope>
    <source>
        <strain evidence="13 14">CICC 11023</strain>
    </source>
</reference>
<dbReference type="EC" id="2.3.1.20" evidence="4"/>
<dbReference type="GO" id="GO:0004144">
    <property type="term" value="F:diacylglycerol O-acyltransferase activity"/>
    <property type="evidence" value="ECO:0007669"/>
    <property type="project" value="UniProtKB-EC"/>
</dbReference>
<dbReference type="GO" id="GO:0071731">
    <property type="term" value="P:response to nitric oxide"/>
    <property type="evidence" value="ECO:0007669"/>
    <property type="project" value="TreeGrafter"/>
</dbReference>
<dbReference type="OrthoDB" id="4502784at2"/>
<evidence type="ECO:0000313" key="13">
    <source>
        <dbReference type="EMBL" id="KAA8887657.1"/>
    </source>
</evidence>
<dbReference type="GO" id="GO:0051701">
    <property type="term" value="P:biological process involved in interaction with host"/>
    <property type="evidence" value="ECO:0007669"/>
    <property type="project" value="TreeGrafter"/>
</dbReference>
<evidence type="ECO:0000256" key="9">
    <source>
        <dbReference type="ARBA" id="ARBA00023315"/>
    </source>
</evidence>
<dbReference type="GO" id="GO:0019432">
    <property type="term" value="P:triglyceride biosynthetic process"/>
    <property type="evidence" value="ECO:0007669"/>
    <property type="project" value="UniProtKB-UniPathway"/>
</dbReference>
<keyword evidence="5" id="KW-0444">Lipid biosynthesis</keyword>
<comment type="caution">
    <text evidence="13">The sequence shown here is derived from an EMBL/GenBank/DDBJ whole genome shotgun (WGS) entry which is preliminary data.</text>
</comment>
<dbReference type="PANTHER" id="PTHR31650">
    <property type="entry name" value="O-ACYLTRANSFERASE (WSD1-LIKE) FAMILY PROTEIN"/>
    <property type="match status" value="1"/>
</dbReference>
<evidence type="ECO:0000256" key="6">
    <source>
        <dbReference type="ARBA" id="ARBA00022679"/>
    </source>
</evidence>
<gene>
    <name evidence="13" type="ORF">F3087_18555</name>
</gene>
<evidence type="ECO:0000256" key="5">
    <source>
        <dbReference type="ARBA" id="ARBA00022516"/>
    </source>
</evidence>
<comment type="similarity">
    <text evidence="3">Belongs to the long-chain O-acyltransferase family.</text>
</comment>
<evidence type="ECO:0000256" key="4">
    <source>
        <dbReference type="ARBA" id="ARBA00013244"/>
    </source>
</evidence>
<comment type="catalytic activity">
    <reaction evidence="10">
        <text>an acyl-CoA + a 1,2-diacyl-sn-glycerol = a triacyl-sn-glycerol + CoA</text>
        <dbReference type="Rhea" id="RHEA:10868"/>
        <dbReference type="ChEBI" id="CHEBI:17815"/>
        <dbReference type="ChEBI" id="CHEBI:57287"/>
        <dbReference type="ChEBI" id="CHEBI:58342"/>
        <dbReference type="ChEBI" id="CHEBI:64615"/>
        <dbReference type="EC" id="2.3.1.20"/>
    </reaction>
</comment>
<dbReference type="Pfam" id="PF03007">
    <property type="entry name" value="WS_DGAT_cat"/>
    <property type="match status" value="1"/>
</dbReference>
<dbReference type="PANTHER" id="PTHR31650:SF1">
    <property type="entry name" value="WAX ESTER SYNTHASE_DIACYLGLYCEROL ACYLTRANSFERASE 4-RELATED"/>
    <property type="match status" value="1"/>
</dbReference>
<dbReference type="InterPro" id="IPR023213">
    <property type="entry name" value="CAT-like_dom_sf"/>
</dbReference>
<organism evidence="13 14">
    <name type="scientific">Nocardia colli</name>
    <dbReference type="NCBI Taxonomy" id="2545717"/>
    <lineage>
        <taxon>Bacteria</taxon>
        <taxon>Bacillati</taxon>
        <taxon>Actinomycetota</taxon>
        <taxon>Actinomycetes</taxon>
        <taxon>Mycobacteriales</taxon>
        <taxon>Nocardiaceae</taxon>
        <taxon>Nocardia</taxon>
    </lineage>
</organism>
<keyword evidence="7" id="KW-0319">Glycerol metabolism</keyword>
<name>A0A5N0EDZ8_9NOCA</name>
<dbReference type="RefSeq" id="WP_150403227.1">
    <property type="nucleotide sequence ID" value="NZ_VXLC01000006.1"/>
</dbReference>
<protein>
    <recommendedName>
        <fullName evidence="4">diacylglycerol O-acyltransferase</fullName>
        <ecNumber evidence="4">2.3.1.20</ecNumber>
    </recommendedName>
</protein>
<evidence type="ECO:0000256" key="3">
    <source>
        <dbReference type="ARBA" id="ARBA00009587"/>
    </source>
</evidence>
<comment type="pathway">
    <text evidence="1">Glycerolipid metabolism; triacylglycerol biosynthesis.</text>
</comment>
<dbReference type="InterPro" id="IPR004255">
    <property type="entry name" value="O-acyltransferase_WSD1_N"/>
</dbReference>
<accession>A0A5N0EDZ8</accession>
<dbReference type="AlphaFoldDB" id="A0A5N0EDZ8"/>
<evidence type="ECO:0000259" key="11">
    <source>
        <dbReference type="Pfam" id="PF03007"/>
    </source>
</evidence>
<feature type="domain" description="O-acyltransferase WSD1-like N-terminal" evidence="11">
    <location>
        <begin position="16"/>
        <end position="180"/>
    </location>
</feature>
<dbReference type="InterPro" id="IPR009721">
    <property type="entry name" value="O-acyltransferase_WSD1_C"/>
</dbReference>
<dbReference type="GO" id="GO:0006071">
    <property type="term" value="P:glycerol metabolic process"/>
    <property type="evidence" value="ECO:0007669"/>
    <property type="project" value="UniProtKB-KW"/>
</dbReference>
<feature type="domain" description="O-acyltransferase WSD1 C-terminal" evidence="12">
    <location>
        <begin position="288"/>
        <end position="402"/>
    </location>
</feature>
<dbReference type="Gene3D" id="3.30.559.10">
    <property type="entry name" value="Chloramphenicol acetyltransferase-like domain"/>
    <property type="match status" value="1"/>
</dbReference>
<dbReference type="GO" id="GO:0005886">
    <property type="term" value="C:plasma membrane"/>
    <property type="evidence" value="ECO:0007669"/>
    <property type="project" value="TreeGrafter"/>
</dbReference>